<gene>
    <name evidence="1" type="ORF">DR999_PMT20696</name>
</gene>
<name>A0A4D9DJH4_9SAUR</name>
<dbReference type="AlphaFoldDB" id="A0A4D9DJH4"/>
<evidence type="ECO:0000313" key="1">
    <source>
        <dbReference type="EMBL" id="TFJ97466.1"/>
    </source>
</evidence>
<reference evidence="1 2" key="2">
    <citation type="submission" date="2019-04" db="EMBL/GenBank/DDBJ databases">
        <title>The genome sequence of big-headed turtle.</title>
        <authorList>
            <person name="Gong S."/>
        </authorList>
    </citation>
    <scope>NUCLEOTIDE SEQUENCE [LARGE SCALE GENOMIC DNA]</scope>
    <source>
        <strain evidence="1">DO16091913</strain>
        <tissue evidence="1">Muscle</tissue>
    </source>
</reference>
<organism evidence="1 2">
    <name type="scientific">Platysternon megacephalum</name>
    <name type="common">big-headed turtle</name>
    <dbReference type="NCBI Taxonomy" id="55544"/>
    <lineage>
        <taxon>Eukaryota</taxon>
        <taxon>Metazoa</taxon>
        <taxon>Chordata</taxon>
        <taxon>Craniata</taxon>
        <taxon>Vertebrata</taxon>
        <taxon>Euteleostomi</taxon>
        <taxon>Archelosauria</taxon>
        <taxon>Testudinata</taxon>
        <taxon>Testudines</taxon>
        <taxon>Cryptodira</taxon>
        <taxon>Durocryptodira</taxon>
        <taxon>Testudinoidea</taxon>
        <taxon>Platysternidae</taxon>
        <taxon>Platysternon</taxon>
    </lineage>
</organism>
<comment type="caution">
    <text evidence="1">The sequence shown here is derived from an EMBL/GenBank/DDBJ whole genome shotgun (WGS) entry which is preliminary data.</text>
</comment>
<sequence length="128" mass="14409">MQGYKIPERMLGEGLTNHRKPKDFPGCGQKYSSVSSIWLKYSFFRILIFWSKNQMFSAKTITRNYMGFFHLHSHFLLKGADCLLGFPAAQGSSTPNYTPTQGAAYSPLNDWPAGLKRARTMAGVEPPL</sequence>
<protein>
    <submittedName>
        <fullName evidence="1">Elongator complex protein 5</fullName>
    </submittedName>
</protein>
<accession>A0A4D9DJH4</accession>
<keyword evidence="2" id="KW-1185">Reference proteome</keyword>
<reference evidence="1 2" key="1">
    <citation type="submission" date="2019-04" db="EMBL/GenBank/DDBJ databases">
        <title>Draft genome of the big-headed turtle Platysternon megacephalum.</title>
        <authorList>
            <person name="Gong S."/>
        </authorList>
    </citation>
    <scope>NUCLEOTIDE SEQUENCE [LARGE SCALE GENOMIC DNA]</scope>
    <source>
        <strain evidence="1">DO16091913</strain>
        <tissue evidence="1">Muscle</tissue>
    </source>
</reference>
<evidence type="ECO:0000313" key="2">
    <source>
        <dbReference type="Proteomes" id="UP000297703"/>
    </source>
</evidence>
<dbReference type="EMBL" id="QXTE01000493">
    <property type="protein sequence ID" value="TFJ97466.1"/>
    <property type="molecule type" value="Genomic_DNA"/>
</dbReference>
<proteinExistence type="predicted"/>
<dbReference type="Proteomes" id="UP000297703">
    <property type="component" value="Unassembled WGS sequence"/>
</dbReference>